<dbReference type="Gene3D" id="1.25.40.20">
    <property type="entry name" value="Ankyrin repeat-containing domain"/>
    <property type="match status" value="1"/>
</dbReference>
<sequence>MVLLKPGIIIKESKEGLMPLHFLAKYFNNKSLNNKIIENFICVLIKDHRLNLNIKLTPEIAPKQQSPLHLAARYQNSALLFHYFVKYGANLKLLDKDNHTALHYVAYNQTINGAQELISYITTNQRYHALLSIRNIHNQTPQQLARVVNNKQAIHAFNNIDNKTPAKKTRQSTKTENLLQTATVNTTNEVDSNHENDETSNSETIEYFHGTPLKTNPTKGRSKSATPNFKFIKTETYQIIKTYGLIKIRLLELLFISFNNHFYGYGFRNYIEYR</sequence>
<organism evidence="1">
    <name type="scientific">marine sediment metagenome</name>
    <dbReference type="NCBI Taxonomy" id="412755"/>
    <lineage>
        <taxon>unclassified sequences</taxon>
        <taxon>metagenomes</taxon>
        <taxon>ecological metagenomes</taxon>
    </lineage>
</organism>
<dbReference type="Pfam" id="PF12796">
    <property type="entry name" value="Ank_2"/>
    <property type="match status" value="1"/>
</dbReference>
<evidence type="ECO:0000313" key="1">
    <source>
        <dbReference type="EMBL" id="GAG70875.1"/>
    </source>
</evidence>
<dbReference type="EMBL" id="BART01006864">
    <property type="protein sequence ID" value="GAG70875.1"/>
    <property type="molecule type" value="Genomic_DNA"/>
</dbReference>
<dbReference type="SUPFAM" id="SSF48403">
    <property type="entry name" value="Ankyrin repeat"/>
    <property type="match status" value="1"/>
</dbReference>
<gene>
    <name evidence="1" type="ORF">S01H4_15662</name>
</gene>
<dbReference type="AlphaFoldDB" id="X0ZMB4"/>
<proteinExistence type="predicted"/>
<dbReference type="PROSITE" id="PS50297">
    <property type="entry name" value="ANK_REP_REGION"/>
    <property type="match status" value="1"/>
</dbReference>
<dbReference type="SMART" id="SM00248">
    <property type="entry name" value="ANK"/>
    <property type="match status" value="2"/>
</dbReference>
<reference evidence="1" key="1">
    <citation type="journal article" date="2014" name="Front. Microbiol.">
        <title>High frequency of phylogenetically diverse reductive dehalogenase-homologous genes in deep subseafloor sedimentary metagenomes.</title>
        <authorList>
            <person name="Kawai M."/>
            <person name="Futagami T."/>
            <person name="Toyoda A."/>
            <person name="Takaki Y."/>
            <person name="Nishi S."/>
            <person name="Hori S."/>
            <person name="Arai W."/>
            <person name="Tsubouchi T."/>
            <person name="Morono Y."/>
            <person name="Uchiyama I."/>
            <person name="Ito T."/>
            <person name="Fujiyama A."/>
            <person name="Inagaki F."/>
            <person name="Takami H."/>
        </authorList>
    </citation>
    <scope>NUCLEOTIDE SEQUENCE</scope>
    <source>
        <strain evidence="1">Expedition CK06-06</strain>
    </source>
</reference>
<protein>
    <submittedName>
        <fullName evidence="1">Uncharacterized protein</fullName>
    </submittedName>
</protein>
<dbReference type="InterPro" id="IPR036770">
    <property type="entry name" value="Ankyrin_rpt-contain_sf"/>
</dbReference>
<dbReference type="InterPro" id="IPR002110">
    <property type="entry name" value="Ankyrin_rpt"/>
</dbReference>
<accession>X0ZMB4</accession>
<comment type="caution">
    <text evidence="1">The sequence shown here is derived from an EMBL/GenBank/DDBJ whole genome shotgun (WGS) entry which is preliminary data.</text>
</comment>
<name>X0ZMB4_9ZZZZ</name>
<dbReference type="PROSITE" id="PS50088">
    <property type="entry name" value="ANK_REPEAT"/>
    <property type="match status" value="1"/>
</dbReference>